<dbReference type="PANTHER" id="PTHR43149:SF1">
    <property type="entry name" value="DELTA(3,5)-DELTA(2,4)-DIENOYL-COA ISOMERASE, MITOCHONDRIAL"/>
    <property type="match status" value="1"/>
</dbReference>
<comment type="caution">
    <text evidence="3">The sequence shown here is derived from an EMBL/GenBank/DDBJ whole genome shotgun (WGS) entry which is preliminary data.</text>
</comment>
<evidence type="ECO:0000256" key="2">
    <source>
        <dbReference type="RuleBase" id="RU003707"/>
    </source>
</evidence>
<dbReference type="SUPFAM" id="SSF52096">
    <property type="entry name" value="ClpP/crotonase"/>
    <property type="match status" value="1"/>
</dbReference>
<dbReference type="InterPro" id="IPR045002">
    <property type="entry name" value="Ech1-like"/>
</dbReference>
<sequence>MTTTSAHHVTCTVDDEGIARVWLDRPDKLNGLTLPMLRELVATGRRLSKDRSLRAVIITGAGESFSAGLDFASVMRDPRGIAAAFIPSFLRGTNTFQEAAWVWRRVPVPVVAVVQGHCYGGGVQIALGADFRFSTPDAQWSVMESKWGLIPDMSGVRSLAEVVGMDTAKLLTMTGDSVSGTQAKEIGLVTEVAEDPMTAAEELVEKLLTRSPDSLSAAKRLFNGTWHAGPRRTFARERAEQIALLMNNNTRIARDAAFKRELPQFELRKR</sequence>
<dbReference type="Pfam" id="PF00378">
    <property type="entry name" value="ECH_1"/>
    <property type="match status" value="1"/>
</dbReference>
<comment type="similarity">
    <text evidence="1 2">Belongs to the enoyl-CoA hydratase/isomerase family.</text>
</comment>
<reference evidence="3 4" key="1">
    <citation type="submission" date="2023-07" db="EMBL/GenBank/DDBJ databases">
        <title>Sequencing the genomes of 1000 actinobacteria strains.</title>
        <authorList>
            <person name="Klenk H.-P."/>
        </authorList>
    </citation>
    <scope>NUCLEOTIDE SEQUENCE [LARGE SCALE GENOMIC DNA]</scope>
    <source>
        <strain evidence="3 4">DSM 19426</strain>
    </source>
</reference>
<evidence type="ECO:0000256" key="1">
    <source>
        <dbReference type="ARBA" id="ARBA00005254"/>
    </source>
</evidence>
<dbReference type="PROSITE" id="PS00166">
    <property type="entry name" value="ENOYL_COA_HYDRATASE"/>
    <property type="match status" value="1"/>
</dbReference>
<dbReference type="InterPro" id="IPR018376">
    <property type="entry name" value="Enoyl-CoA_hyd/isom_CS"/>
</dbReference>
<dbReference type="Proteomes" id="UP001183648">
    <property type="component" value="Unassembled WGS sequence"/>
</dbReference>
<dbReference type="InterPro" id="IPR029045">
    <property type="entry name" value="ClpP/crotonase-like_dom_sf"/>
</dbReference>
<dbReference type="NCBIfam" id="NF005699">
    <property type="entry name" value="PRK07509.1"/>
    <property type="match status" value="1"/>
</dbReference>
<evidence type="ECO:0000313" key="3">
    <source>
        <dbReference type="EMBL" id="MDR7363974.1"/>
    </source>
</evidence>
<dbReference type="InterPro" id="IPR001753">
    <property type="entry name" value="Enoyl-CoA_hydra/iso"/>
</dbReference>
<dbReference type="EMBL" id="JAVDYG010000001">
    <property type="protein sequence ID" value="MDR7363974.1"/>
    <property type="molecule type" value="Genomic_DNA"/>
</dbReference>
<accession>A0ABU2BZZ7</accession>
<dbReference type="PANTHER" id="PTHR43149">
    <property type="entry name" value="ENOYL-COA HYDRATASE"/>
    <property type="match status" value="1"/>
</dbReference>
<dbReference type="Gene3D" id="3.90.226.10">
    <property type="entry name" value="2-enoyl-CoA Hydratase, Chain A, domain 1"/>
    <property type="match status" value="1"/>
</dbReference>
<proteinExistence type="inferred from homology"/>
<gene>
    <name evidence="3" type="ORF">J2S63_003527</name>
</gene>
<dbReference type="CDD" id="cd06558">
    <property type="entry name" value="crotonase-like"/>
    <property type="match status" value="1"/>
</dbReference>
<organism evidence="3 4">
    <name type="scientific">Nocardioides marmoribigeumensis</name>
    <dbReference type="NCBI Taxonomy" id="433649"/>
    <lineage>
        <taxon>Bacteria</taxon>
        <taxon>Bacillati</taxon>
        <taxon>Actinomycetota</taxon>
        <taxon>Actinomycetes</taxon>
        <taxon>Propionibacteriales</taxon>
        <taxon>Nocardioidaceae</taxon>
        <taxon>Nocardioides</taxon>
    </lineage>
</organism>
<name>A0ABU2BZZ7_9ACTN</name>
<dbReference type="RefSeq" id="WP_310304982.1">
    <property type="nucleotide sequence ID" value="NZ_BAAAPS010000005.1"/>
</dbReference>
<evidence type="ECO:0000313" key="4">
    <source>
        <dbReference type="Proteomes" id="UP001183648"/>
    </source>
</evidence>
<keyword evidence="4" id="KW-1185">Reference proteome</keyword>
<protein>
    <submittedName>
        <fullName evidence="3">Enoyl-CoA hydratase/carnithine racemase</fullName>
    </submittedName>
</protein>